<organism evidence="5 6">
    <name type="scientific">Sporothrix bragantina</name>
    <dbReference type="NCBI Taxonomy" id="671064"/>
    <lineage>
        <taxon>Eukaryota</taxon>
        <taxon>Fungi</taxon>
        <taxon>Dikarya</taxon>
        <taxon>Ascomycota</taxon>
        <taxon>Pezizomycotina</taxon>
        <taxon>Sordariomycetes</taxon>
        <taxon>Sordariomycetidae</taxon>
        <taxon>Ophiostomatales</taxon>
        <taxon>Ophiostomataceae</taxon>
        <taxon>Sporothrix</taxon>
    </lineage>
</organism>
<protein>
    <recommendedName>
        <fullName evidence="4">Xylanolytic transcriptional activator regulatory domain-containing protein</fullName>
    </recommendedName>
</protein>
<feature type="domain" description="Xylanolytic transcriptional activator regulatory" evidence="4">
    <location>
        <begin position="159"/>
        <end position="228"/>
    </location>
</feature>
<dbReference type="CDD" id="cd12148">
    <property type="entry name" value="fungal_TF_MHR"/>
    <property type="match status" value="1"/>
</dbReference>
<dbReference type="PANTHER" id="PTHR31001">
    <property type="entry name" value="UNCHARACTERIZED TRANSCRIPTIONAL REGULATORY PROTEIN"/>
    <property type="match status" value="1"/>
</dbReference>
<evidence type="ECO:0000256" key="3">
    <source>
        <dbReference type="SAM" id="MobiDB-lite"/>
    </source>
</evidence>
<dbReference type="Proteomes" id="UP001642406">
    <property type="component" value="Unassembled WGS sequence"/>
</dbReference>
<reference evidence="5 6" key="1">
    <citation type="submission" date="2024-01" db="EMBL/GenBank/DDBJ databases">
        <authorList>
            <person name="Allen C."/>
            <person name="Tagirdzhanova G."/>
        </authorList>
    </citation>
    <scope>NUCLEOTIDE SEQUENCE [LARGE SCALE GENOMIC DNA]</scope>
</reference>
<comment type="caution">
    <text evidence="5">The sequence shown here is derived from an EMBL/GenBank/DDBJ whole genome shotgun (WGS) entry which is preliminary data.</text>
</comment>
<dbReference type="InterPro" id="IPR050613">
    <property type="entry name" value="Sec_Metabolite_Reg"/>
</dbReference>
<evidence type="ECO:0000313" key="5">
    <source>
        <dbReference type="EMBL" id="CAK7236551.1"/>
    </source>
</evidence>
<dbReference type="PANTHER" id="PTHR31001:SF40">
    <property type="entry name" value="ZN(II)2CYS6 TRANSCRIPTION FACTOR (EUROFUNG)"/>
    <property type="match status" value="1"/>
</dbReference>
<keyword evidence="2" id="KW-0539">Nucleus</keyword>
<accession>A0ABP0CZ64</accession>
<evidence type="ECO:0000259" key="4">
    <source>
        <dbReference type="SMART" id="SM00906"/>
    </source>
</evidence>
<comment type="subcellular location">
    <subcellularLocation>
        <location evidence="1">Nucleus</location>
    </subcellularLocation>
</comment>
<evidence type="ECO:0000256" key="1">
    <source>
        <dbReference type="ARBA" id="ARBA00004123"/>
    </source>
</evidence>
<gene>
    <name evidence="5" type="ORF">SBRCBS47491_009676</name>
</gene>
<evidence type="ECO:0000313" key="6">
    <source>
        <dbReference type="Proteomes" id="UP001642406"/>
    </source>
</evidence>
<dbReference type="EMBL" id="CAWUHC010000161">
    <property type="protein sequence ID" value="CAK7236551.1"/>
    <property type="molecule type" value="Genomic_DNA"/>
</dbReference>
<dbReference type="InterPro" id="IPR007219">
    <property type="entry name" value="XnlR_reg_dom"/>
</dbReference>
<evidence type="ECO:0000256" key="2">
    <source>
        <dbReference type="ARBA" id="ARBA00023242"/>
    </source>
</evidence>
<dbReference type="SMART" id="SM00906">
    <property type="entry name" value="Fungal_trans"/>
    <property type="match status" value="1"/>
</dbReference>
<sequence length="228" mass="25639">MATECNFSVSELERSHAVDYRPHARRQQARQRVARLEGLVTEMRDQMQSLPGPMALSSIPARSPAVGTTTNDDMGKLSLTDDHVVYTGSSHWVTILEDIQRLKDELSDGQGMDSTKPDPEPSIATESPYADTFAFEPPAIKISLLNSGPITNMDGTVSSWVLMGVIVRLALRMGLHRDPRHFLSFRPLEAEMRRRLWISLYQMDFFTSVQLGLARIIKDAHFLCLLIL</sequence>
<feature type="region of interest" description="Disordered" evidence="3">
    <location>
        <begin position="51"/>
        <end position="74"/>
    </location>
</feature>
<dbReference type="Pfam" id="PF04082">
    <property type="entry name" value="Fungal_trans"/>
    <property type="match status" value="1"/>
</dbReference>
<keyword evidence="6" id="KW-1185">Reference proteome</keyword>
<proteinExistence type="predicted"/>
<name>A0ABP0CZ64_9PEZI</name>